<evidence type="ECO:0000256" key="2">
    <source>
        <dbReference type="ARBA" id="ARBA00007421"/>
    </source>
</evidence>
<comment type="subunit">
    <text evidence="6">Component of the origin recognition complex (ORC).</text>
</comment>
<dbReference type="InterPro" id="IPR056773">
    <property type="entry name" value="WHD_ORC2"/>
</dbReference>
<keyword evidence="10" id="KW-1185">Reference proteome</keyword>
<feature type="compositionally biased region" description="Acidic residues" evidence="7">
    <location>
        <begin position="103"/>
        <end position="117"/>
    </location>
</feature>
<evidence type="ECO:0000256" key="5">
    <source>
        <dbReference type="ARBA" id="ARBA00023242"/>
    </source>
</evidence>
<dbReference type="InterPro" id="IPR007220">
    <property type="entry name" value="ORC2"/>
</dbReference>
<feature type="region of interest" description="Disordered" evidence="7">
    <location>
        <begin position="1"/>
        <end position="69"/>
    </location>
</feature>
<protein>
    <recommendedName>
        <fullName evidence="3 6">Origin recognition complex subunit 2</fullName>
    </recommendedName>
</protein>
<proteinExistence type="inferred from homology"/>
<name>A0A914D2B3_9BILA</name>
<dbReference type="PANTHER" id="PTHR14052">
    <property type="entry name" value="ORIGIN RECOGNITION COMPLEX SUBUNIT 2"/>
    <property type="match status" value="1"/>
</dbReference>
<accession>A0A914D2B3</accession>
<feature type="compositionally biased region" description="Polar residues" evidence="7">
    <location>
        <begin position="1"/>
        <end position="10"/>
    </location>
</feature>
<dbReference type="Pfam" id="PF24882">
    <property type="entry name" value="WHD_ORC2"/>
    <property type="match status" value="1"/>
</dbReference>
<reference evidence="11" key="1">
    <citation type="submission" date="2022-11" db="UniProtKB">
        <authorList>
            <consortium name="WormBaseParasite"/>
        </authorList>
    </citation>
    <scope>IDENTIFICATION</scope>
</reference>
<evidence type="ECO:0000256" key="3">
    <source>
        <dbReference type="ARBA" id="ARBA00019080"/>
    </source>
</evidence>
<feature type="domain" description="Origin recognition complex subunit 2 winged-helix" evidence="9">
    <location>
        <begin position="378"/>
        <end position="415"/>
    </location>
</feature>
<evidence type="ECO:0000259" key="8">
    <source>
        <dbReference type="Pfam" id="PF04084"/>
    </source>
</evidence>
<dbReference type="InterPro" id="IPR056772">
    <property type="entry name" value="RecA-like_ORC2"/>
</dbReference>
<dbReference type="PANTHER" id="PTHR14052:SF0">
    <property type="entry name" value="ORIGIN RECOGNITION COMPLEX SUBUNIT 2"/>
    <property type="match status" value="1"/>
</dbReference>
<evidence type="ECO:0000259" key="9">
    <source>
        <dbReference type="Pfam" id="PF24882"/>
    </source>
</evidence>
<feature type="region of interest" description="Disordered" evidence="7">
    <location>
        <begin position="95"/>
        <end position="118"/>
    </location>
</feature>
<evidence type="ECO:0000256" key="7">
    <source>
        <dbReference type="SAM" id="MobiDB-lite"/>
    </source>
</evidence>
<keyword evidence="5 6" id="KW-0539">Nucleus</keyword>
<dbReference type="WBParaSite" id="ACRNAN_scaffold1680.g24777.t1">
    <property type="protein sequence ID" value="ACRNAN_scaffold1680.g24777.t1"/>
    <property type="gene ID" value="ACRNAN_scaffold1680.g24777"/>
</dbReference>
<evidence type="ECO:0000256" key="1">
    <source>
        <dbReference type="ARBA" id="ARBA00004123"/>
    </source>
</evidence>
<evidence type="ECO:0000313" key="10">
    <source>
        <dbReference type="Proteomes" id="UP000887540"/>
    </source>
</evidence>
<comment type="function">
    <text evidence="6">Component of the origin recognition complex (ORC) that binds origins of replication. DNA-binding is ATP-dependent. ORC is required to assemble the pre-replication complex necessary to initiate DNA replication.</text>
</comment>
<comment type="similarity">
    <text evidence="2 6">Belongs to the ORC2 family.</text>
</comment>
<dbReference type="GO" id="GO:0003688">
    <property type="term" value="F:DNA replication origin binding"/>
    <property type="evidence" value="ECO:0007669"/>
    <property type="project" value="UniProtKB-UniRule"/>
</dbReference>
<feature type="compositionally biased region" description="Low complexity" evidence="7">
    <location>
        <begin position="25"/>
        <end position="34"/>
    </location>
</feature>
<dbReference type="GO" id="GO:0005664">
    <property type="term" value="C:nuclear origin of replication recognition complex"/>
    <property type="evidence" value="ECO:0007669"/>
    <property type="project" value="UniProtKB-UniRule"/>
</dbReference>
<dbReference type="GO" id="GO:0006260">
    <property type="term" value="P:DNA replication"/>
    <property type="evidence" value="ECO:0007669"/>
    <property type="project" value="UniProtKB-UniRule"/>
</dbReference>
<organism evidence="10 11">
    <name type="scientific">Acrobeloides nanus</name>
    <dbReference type="NCBI Taxonomy" id="290746"/>
    <lineage>
        <taxon>Eukaryota</taxon>
        <taxon>Metazoa</taxon>
        <taxon>Ecdysozoa</taxon>
        <taxon>Nematoda</taxon>
        <taxon>Chromadorea</taxon>
        <taxon>Rhabditida</taxon>
        <taxon>Tylenchina</taxon>
        <taxon>Cephalobomorpha</taxon>
        <taxon>Cephaloboidea</taxon>
        <taxon>Cephalobidae</taxon>
        <taxon>Acrobeloides</taxon>
    </lineage>
</organism>
<evidence type="ECO:0000313" key="11">
    <source>
        <dbReference type="WBParaSite" id="ACRNAN_scaffold1680.g24777.t1"/>
    </source>
</evidence>
<keyword evidence="4 6" id="KW-0235">DNA replication</keyword>
<comment type="subcellular location">
    <subcellularLocation>
        <location evidence="1 6">Nucleus</location>
    </subcellularLocation>
</comment>
<evidence type="ECO:0000256" key="6">
    <source>
        <dbReference type="RuleBase" id="RU368084"/>
    </source>
</evidence>
<feature type="domain" description="Origin recognition complex subunit 2 RecA-like" evidence="8">
    <location>
        <begin position="163"/>
        <end position="316"/>
    </location>
</feature>
<evidence type="ECO:0000256" key="4">
    <source>
        <dbReference type="ARBA" id="ARBA00022705"/>
    </source>
</evidence>
<dbReference type="AlphaFoldDB" id="A0A914D2B3"/>
<sequence length="441" mass="49936">MKLRKTNSTPRLKKGGDPSEFGLQSSPTASSSISPNKRTKSLDRTTGAKTPRKSNRKLNFEDNNVDENFKPFHDMEDLENRMDMLLTNFFKSGKSRAKKANDDESEDEDIEQDENVGDEISTKISRKTTQGQLKCDLSSLKICFENIDNFLPGSINERVANVEKEFPKWTEWIAIGKFNLLVHGIGSKYALLTNYAQTELADYSYIMVEGFRASVNAKSILQAIDTLLNLNVKSSRLDVVSWARLISRGVTEKQTDVFIVVHNIDGTGLREPTHQQALVELAKCSFLHFVASIDHVNATLVWDENTAAAFRWLRINISTMRCYKQELLAGDSKLLGLNSNSAVRAHTFASLEAIWQSLTSNARKTLQKLAECFVQENDSIDFFDFYQTVKAEFLANSEIALKKILVEFNDHHLIRQNGNIISLSIDKDLLISYLENKFENE</sequence>
<dbReference type="Proteomes" id="UP000887540">
    <property type="component" value="Unplaced"/>
</dbReference>
<dbReference type="Pfam" id="PF04084">
    <property type="entry name" value="RecA-like_ORC2"/>
    <property type="match status" value="1"/>
</dbReference>